<evidence type="ECO:0000313" key="1">
    <source>
        <dbReference type="EMBL" id="KAJ9120047.1"/>
    </source>
</evidence>
<sequence length="3087" mass="347341">MPRSNVAFSEALSRVSSDKIKERAEGMEQLRTIFQSQSSIENLSNVDDAIGWLQTFQTLFGVVKMERDHCMKRGKSGSSSSANSAAETRLSKAMSFVRWLIERSSAYLTKKVINALFNHLTQIIISPDGRLIRNSMDYIKALKIVVSFAPHLEHLDSASWQHLMSICWDAALEERIEHNKEDWDEDEEDETDAKESLDGEEQDDEDVEMASDSGTARKRKFTSTASSSISRHGSRQPIGAKLTPLSTEITELLSIVPILLASPNAPVLPPPRFFEEDYESNKPFPRVGIKILHKVLRFLRDRRTETAAHRSVLITLNMVLGELEVNAVQEMIGQAPHLLSLLVPLWNTKLKDQLIISLRIILPFLSSSKFVEDKLPEEKKISREVFNDLMMLRDSVLRTTPGRRTMVLDLSFLTLRYTGGSEARSESILPPPMQTSLLGATSDITDGMIETWATLELMADSLIMLHQHYEATSLRSTATNTGSNKRQRIEEPVAEMLSVITTTRQVESRIFWMQTMYFFITRHWGELHIRLQDSIMKLLHHLVVDPNPEVQQWADINLAAICLAAEPDHTTMPSQTTDALVPAQHPSQSQDQWLEIWQLGLRKLTVIAGASSRSAALLLQVILKNQILDSVLLLTSVEKFLEGVSEQGPAALYESVCDFMVASLDFVDEDARLHRLGFGSKVTAWFRTAWMAQEQVTPDPTGRNTLEISSAFNLISRLSGIPVSFQMPTNHRPLTSSSLYIRMEKERQILDIRNFMLHATLPSQATRVAKHVDGATRAPTSDVKLQHYATAEARALSRLFTLKLQYIDTGDGEATNVVRLRGKMDSCLLIMLAESSFIDYDPEHPQTNFESTCQLMDKMLGLTLQTNWTLQERAILFTAVNTLFPTGPETDSKHEDVEPLMCSPGPGSGILSIVTADTRSSEQHLSGSGQDAKVPLFHHQLWRKPKLYDLFRSRVTGFYQVLRSKDLYGDNHVSGVDTHQQDEDFDAIRVDEESTQYATSQNQDQVAKAIIDSCIRCCLLPKYCFNETSAPVKDRNILNILIDSDPALFLRLFDPIHAAVRKGFLDYNDDAAATIYEILQEYLSSYTYSLSSAMRQAAVNLVDTILQRLRPMTNDSFRGPMGEAAAGLLNWLGANLLKGKLQSWEDRLSVIRLYARLIELDPANTSWSHRGTESLRHDTEDPVSLLCEAIEDSDARVRFRLTVIIARLFQILPGRNFSALYREASGNLCIRGFQVECVLSNLVFFLNITCVSAAGRFNALFHIYDTAYMRTCTRSHALAGLQTVTATLQLAGISELYLQYATRITQLQFNEDQTPENLPMQLYGFQTRKQWAKEALSSVGPVALSMNKPWVWEHLCGIAGLSKDEGLQRIFSVTFGYRLATDVNEQMHTSEFELASTDIAKAAKKYENEVAGLGDIVDIRSHPIDTVSSVIVMPGHEDSTEELESILQSQKNGKAKSDAFVALYCREARSKDELEEVLAPVTSARASIRVVQWIETSNQTTTPDAMLYNVFMQIIGKLHVSILTNERMRLVRNLVFFMAYYCERFGESPVLGFVVLRTATALTQQRDLAVIAINMILWILPQLDFMRGSETELVPLLAKLTSIATAYSTELGADADVEIIAAAHALLAALGAFLRPIWSTLRCPPNLRSDPFLWLLPIWPGELPNDPHRLLESMSRAKLLDISQKSAIHAQVFSLASKLVETRGALNAREVEMFSSKVFWQLKDAIVEGNLPLSKETTSFLQLCYLNGGRVRMIEPDTAVALGSKSSISPVRSSKTPSDAIQTTTDILYAILDRLSHADLGTLHRAYQTLCVVATRLLRDMQSLKISSRLSAEIKLLDTRPPDLRVNHVEFMDFVGVVSLPEVWMRRPLNTDRWVTEFASVACLETANSGDLLAEAALLLQHDLQLSRQLLPHLIHFLLQREESAAVVSEPTIRDALSTYFRSILEGAQFPVSTKRVIIDIQLYLRRQKRPSAQSHIDNDGWLNLNFALVARVALDCKMYATALLYWELHSDPDNGDQENAIGEEDYRVSLQSEHTKLHCTTELIPPQQLLYQIYNNIDEPDGFYGIPLEKHVKNSLLQRFQHESNWSLAFKYYGADLEANGTSAGQLPQLTRSLQAFGMDKLAMMLFQAGGSSSSNRNQVFLPYNLAWRTQSWDLPTAAFAPDSADRSVYTALRAIHRSRDLAETQRIVGVIEREEVVAIRAFSFEDVHGVRKQMKELLSLREINRWCTTWLPMVNAGNLNESRYQSFLDVPAFTEPEMTEQLLSVRLSLIRSAKQQDDWQLGDMVASRGRLLITLERDCLEKLGVLARQREDLNGAIKVLAEQQSLTTFDAADHVSEFAEVLWLQGDHGLAIDQLKNILHNNGAVSGRTSETNKSNLKPVAHSKFLSRVGQWMAEAKQAHPDIIYKEYFIKAFDLVHRKVVPPSEPALAEEKALIYSRFASFSDQEYERLLTLSELEQRHLVQQHLATEAGQSDMLLASGRGSGGLSGRSTTQHGIPALSGGEYLISHKFDDIKRQSLEWAIMMYARSMRLSDKYDDSIHRLCALWLANSKDDKANLAVKTAMLNIPSHKFAFLASQLTARLDADDTKSVFQGLLDLVLGHLCERHPFHIMYQVITLARTTPPGSKPPTTSTRGGKPRGLGGRELAAFNLLARTKALDTRVAQIQDMELFENASVSWCEYKQDRGRAREYQVPASAPIAGLKDLCIPVPTQLIPFDLTTKYARPEHGSPAYIQSYDRTFTLAGGLHMPKIMVCLGHDGNRYRQLFKADDDLRQDSVMEQVFTLVNNLLTRDEATAKRELRFQTYTVLPLYNSTGIIEFVPDSIGIGDWLADAHKRYRPHDVSPQDFRAYLKEVQMGQSNPNPELIKRFTQYRAFFKPVMRHFFTDMRSDPIGWYSMRLKYARSVAVGSMVGHVVGLGDRHCSNIMINTKTGEILHIDLGIAFDQGAELAIPERVPFRLTADIVDGLGSFGVEGVFKRCCEQSLRLLREKSNLIMAVLEVFKHDPLQRWKVDANKLDQQMPNGAAARAHKKKVEADASELATEALDRVRTKLLNTTSVEYTVNELIRTATDPANLATIFHGWQPWM</sequence>
<accession>A0ACC2XB97</accession>
<name>A0ACC2XB97_9TREE</name>
<proteinExistence type="predicted"/>
<dbReference type="Proteomes" id="UP001243375">
    <property type="component" value="Unassembled WGS sequence"/>
</dbReference>
<organism evidence="1 2">
    <name type="scientific">Naganishia vaughanmartiniae</name>
    <dbReference type="NCBI Taxonomy" id="1424756"/>
    <lineage>
        <taxon>Eukaryota</taxon>
        <taxon>Fungi</taxon>
        <taxon>Dikarya</taxon>
        <taxon>Basidiomycota</taxon>
        <taxon>Agaricomycotina</taxon>
        <taxon>Tremellomycetes</taxon>
        <taxon>Filobasidiales</taxon>
        <taxon>Filobasidiaceae</taxon>
        <taxon>Naganishia</taxon>
    </lineage>
</organism>
<evidence type="ECO:0000313" key="2">
    <source>
        <dbReference type="Proteomes" id="UP001243375"/>
    </source>
</evidence>
<protein>
    <submittedName>
        <fullName evidence="1">Uncharacterized protein</fullName>
    </submittedName>
</protein>
<keyword evidence="2" id="KW-1185">Reference proteome</keyword>
<gene>
    <name evidence="1" type="ORF">QFC22_002944</name>
</gene>
<dbReference type="EMBL" id="JASBWU010000007">
    <property type="protein sequence ID" value="KAJ9120047.1"/>
    <property type="molecule type" value="Genomic_DNA"/>
</dbReference>
<comment type="caution">
    <text evidence="1">The sequence shown here is derived from an EMBL/GenBank/DDBJ whole genome shotgun (WGS) entry which is preliminary data.</text>
</comment>
<reference evidence="1" key="1">
    <citation type="submission" date="2023-04" db="EMBL/GenBank/DDBJ databases">
        <title>Draft Genome sequencing of Naganishia species isolated from polar environments using Oxford Nanopore Technology.</title>
        <authorList>
            <person name="Leo P."/>
            <person name="Venkateswaran K."/>
        </authorList>
    </citation>
    <scope>NUCLEOTIDE SEQUENCE</scope>
    <source>
        <strain evidence="1">MNA-CCFEE 5425</strain>
    </source>
</reference>